<dbReference type="Gene3D" id="3.90.960.10">
    <property type="entry name" value="YbaK/aminoacyl-tRNA synthetase-associated domain"/>
    <property type="match status" value="1"/>
</dbReference>
<evidence type="ECO:0000256" key="3">
    <source>
        <dbReference type="ARBA" id="ARBA00022598"/>
    </source>
</evidence>
<dbReference type="InterPro" id="IPR045864">
    <property type="entry name" value="aa-tRNA-synth_II/BPL/LPL"/>
</dbReference>
<sequence length="735" mass="82423">MLRVEREKKLIYDPYQRRGQAGVGSDRAMLSRTLLWLLSPSSPTATVSHKPTDSPAAWKDALSSTTGVPASFELIKTLVYKPKTAKTATPIPVVVITRDSANANSNVIGKRLNLKELRMASEDLLTEFFALDKDSLSPLALNEKTFPKVTTVVDASIASSDVFAVHALSSDSTVFLSGSDIIKYLKSLETEEVKVNEMDFAAQEPAAAPSKAQKEKEDAKIDGAVQIAIGVKKEVDFPTWYTNVLIKADMLDYYSVSGCYILKPWSYSIWEEIQKWFDAEIKELGVQNSYFPMFVSAKVLEREKDHIEGFSAEVAWVTRAGKSELEEHIAIRPTSETVMYPYYAKWIKSHRDLPLKLNQWNSVVRWEFKNPQPFLRTREFLWQEGHTAHLTKPEAEIEVRQILDLYRRVYEELLAVPVVPGIKSEKEKFAGGLYTTTVEGFIPTTGRGIQAGTSHCLGQNFSRPEMFDITVEDPNDPTGQGKIHAWQNSWGLSTRTIGVMVMVHGDNQGLVLPPRVASIQVVIVPCGITVKTTDEQRAEINQACDDLAKSFKKAGIRAKADLRDGYTPGYKFNDWEQKGVPLRLEIGPNDLAKKQTLSVRRDTGAKNPIPLEGLEQAVSTLLQTIQNDMFKRAQDAYYSRLKQVTKWEDLVPTLDAKSLRSSLGVRLRLVKMISRRGVLKRYAEEQADERAPSAGAKSLCIPFDQSMWTPIEPGKTKCPACGKDAKRWTMFGRSY</sequence>
<evidence type="ECO:0000256" key="7">
    <source>
        <dbReference type="ARBA" id="ARBA00023146"/>
    </source>
</evidence>
<comment type="caution">
    <text evidence="11">The sequence shown here is derived from an EMBL/GenBank/DDBJ whole genome shotgun (WGS) entry which is preliminary data.</text>
</comment>
<evidence type="ECO:0000256" key="5">
    <source>
        <dbReference type="ARBA" id="ARBA00022840"/>
    </source>
</evidence>
<dbReference type="GO" id="GO:0005737">
    <property type="term" value="C:cytoplasm"/>
    <property type="evidence" value="ECO:0007669"/>
    <property type="project" value="InterPro"/>
</dbReference>
<dbReference type="OrthoDB" id="1350766at2759"/>
<dbReference type="GO" id="GO:0002161">
    <property type="term" value="F:aminoacyl-tRNA deacylase activity"/>
    <property type="evidence" value="ECO:0007669"/>
    <property type="project" value="InterPro"/>
</dbReference>
<evidence type="ECO:0000313" key="11">
    <source>
        <dbReference type="EMBL" id="KAF5357275.1"/>
    </source>
</evidence>
<dbReference type="GO" id="GO:0004827">
    <property type="term" value="F:proline-tRNA ligase activity"/>
    <property type="evidence" value="ECO:0007669"/>
    <property type="project" value="UniProtKB-EC"/>
</dbReference>
<proteinExistence type="inferred from homology"/>
<evidence type="ECO:0000256" key="9">
    <source>
        <dbReference type="ARBA" id="ARBA00047671"/>
    </source>
</evidence>
<dbReference type="Pfam" id="PF00587">
    <property type="entry name" value="tRNA-synt_2b"/>
    <property type="match status" value="1"/>
</dbReference>
<dbReference type="EMBL" id="JAACJM010000052">
    <property type="protein sequence ID" value="KAF5357275.1"/>
    <property type="molecule type" value="Genomic_DNA"/>
</dbReference>
<evidence type="ECO:0000256" key="4">
    <source>
        <dbReference type="ARBA" id="ARBA00022741"/>
    </source>
</evidence>
<evidence type="ECO:0000256" key="8">
    <source>
        <dbReference type="ARBA" id="ARBA00029731"/>
    </source>
</evidence>
<gene>
    <name evidence="11" type="ORF">D9758_005971</name>
</gene>
<dbReference type="GO" id="GO:0006433">
    <property type="term" value="P:prolyl-tRNA aminoacylation"/>
    <property type="evidence" value="ECO:0007669"/>
    <property type="project" value="InterPro"/>
</dbReference>
<comment type="catalytic activity">
    <reaction evidence="9">
        <text>tRNA(Pro) + L-proline + ATP = L-prolyl-tRNA(Pro) + AMP + diphosphate</text>
        <dbReference type="Rhea" id="RHEA:14305"/>
        <dbReference type="Rhea" id="RHEA-COMP:9700"/>
        <dbReference type="Rhea" id="RHEA-COMP:9702"/>
        <dbReference type="ChEBI" id="CHEBI:30616"/>
        <dbReference type="ChEBI" id="CHEBI:33019"/>
        <dbReference type="ChEBI" id="CHEBI:60039"/>
        <dbReference type="ChEBI" id="CHEBI:78442"/>
        <dbReference type="ChEBI" id="CHEBI:78532"/>
        <dbReference type="ChEBI" id="CHEBI:456215"/>
        <dbReference type="EC" id="6.1.1.15"/>
    </reaction>
</comment>
<dbReference type="SUPFAM" id="SSF55681">
    <property type="entry name" value="Class II aaRS and biotin synthetases"/>
    <property type="match status" value="1"/>
</dbReference>
<dbReference type="FunFam" id="3.30.930.10:FF:000007">
    <property type="entry name" value="Bifunctional glutamate/proline--tRNA ligase"/>
    <property type="match status" value="1"/>
</dbReference>
<evidence type="ECO:0000256" key="1">
    <source>
        <dbReference type="ARBA" id="ARBA00008226"/>
    </source>
</evidence>
<keyword evidence="5" id="KW-0067">ATP-binding</keyword>
<accession>A0A8H5LH53</accession>
<dbReference type="GO" id="GO:0005524">
    <property type="term" value="F:ATP binding"/>
    <property type="evidence" value="ECO:0007669"/>
    <property type="project" value="UniProtKB-KW"/>
</dbReference>
<dbReference type="PRINTS" id="PR01046">
    <property type="entry name" value="TRNASYNTHPRO"/>
</dbReference>
<evidence type="ECO:0000259" key="10">
    <source>
        <dbReference type="PROSITE" id="PS50862"/>
    </source>
</evidence>
<dbReference type="GO" id="GO:0017101">
    <property type="term" value="C:aminoacyl-tRNA synthetase multienzyme complex"/>
    <property type="evidence" value="ECO:0007669"/>
    <property type="project" value="TreeGrafter"/>
</dbReference>
<dbReference type="CDD" id="cd04332">
    <property type="entry name" value="YbaK_like"/>
    <property type="match status" value="1"/>
</dbReference>
<dbReference type="PANTHER" id="PTHR43382:SF2">
    <property type="entry name" value="BIFUNCTIONAL GLUTAMATE_PROLINE--TRNA LIGASE"/>
    <property type="match status" value="1"/>
</dbReference>
<dbReference type="InterPro" id="IPR004154">
    <property type="entry name" value="Anticodon-bd"/>
</dbReference>
<comment type="similarity">
    <text evidence="1">Belongs to the class-II aminoacyl-tRNA synthetase family.</text>
</comment>
<dbReference type="CDD" id="cd00778">
    <property type="entry name" value="ProRS_core_arch_euk"/>
    <property type="match status" value="1"/>
</dbReference>
<dbReference type="Gene3D" id="3.30.930.10">
    <property type="entry name" value="Bira Bifunctional Protein, Domain 2"/>
    <property type="match status" value="1"/>
</dbReference>
<reference evidence="11 12" key="1">
    <citation type="journal article" date="2020" name="ISME J.">
        <title>Uncovering the hidden diversity of litter-decomposition mechanisms in mushroom-forming fungi.</title>
        <authorList>
            <person name="Floudas D."/>
            <person name="Bentzer J."/>
            <person name="Ahren D."/>
            <person name="Johansson T."/>
            <person name="Persson P."/>
            <person name="Tunlid A."/>
        </authorList>
    </citation>
    <scope>NUCLEOTIDE SEQUENCE [LARGE SCALE GENOMIC DNA]</scope>
    <source>
        <strain evidence="11 12">CBS 291.85</strain>
    </source>
</reference>
<dbReference type="Proteomes" id="UP000559256">
    <property type="component" value="Unassembled WGS sequence"/>
</dbReference>
<dbReference type="Gene3D" id="3.40.50.800">
    <property type="entry name" value="Anticodon-binding domain"/>
    <property type="match status" value="1"/>
</dbReference>
<dbReference type="InterPro" id="IPR002316">
    <property type="entry name" value="Pro-tRNA-ligase_IIa"/>
</dbReference>
<keyword evidence="6" id="KW-0648">Protein biosynthesis</keyword>
<dbReference type="SUPFAM" id="SSF52954">
    <property type="entry name" value="Class II aaRS ABD-related"/>
    <property type="match status" value="1"/>
</dbReference>
<dbReference type="InterPro" id="IPR007214">
    <property type="entry name" value="YbaK/aa-tRNA-synth-assoc-dom"/>
</dbReference>
<dbReference type="FunFam" id="3.40.50.800:FF:000005">
    <property type="entry name" value="bifunctional glutamate/proline--tRNA ligase"/>
    <property type="match status" value="1"/>
</dbReference>
<dbReference type="PROSITE" id="PS50862">
    <property type="entry name" value="AA_TRNA_LIGASE_II"/>
    <property type="match status" value="1"/>
</dbReference>
<dbReference type="InterPro" id="IPR017449">
    <property type="entry name" value="Pro-tRNA_synth_II"/>
</dbReference>
<dbReference type="InterPro" id="IPR004499">
    <property type="entry name" value="Pro-tRNA-ligase_IIa_arc-type"/>
</dbReference>
<dbReference type="Gene3D" id="3.30.110.30">
    <property type="entry name" value="C-terminal domain of ProRS"/>
    <property type="match status" value="1"/>
</dbReference>
<dbReference type="InterPro" id="IPR036754">
    <property type="entry name" value="YbaK/aa-tRNA-synt-asso_dom_sf"/>
</dbReference>
<dbReference type="NCBIfam" id="TIGR00408">
    <property type="entry name" value="proS_fam_I"/>
    <property type="match status" value="1"/>
</dbReference>
<dbReference type="InterPro" id="IPR036621">
    <property type="entry name" value="Anticodon-bd_dom_sf"/>
</dbReference>
<dbReference type="InterPro" id="IPR016061">
    <property type="entry name" value="Pro-tRNA_ligase_II_C"/>
</dbReference>
<dbReference type="Pfam" id="PF03129">
    <property type="entry name" value="HGTP_anticodon"/>
    <property type="match status" value="1"/>
</dbReference>
<dbReference type="InterPro" id="IPR002314">
    <property type="entry name" value="aa-tRNA-synt_IIb"/>
</dbReference>
<keyword evidence="12" id="KW-1185">Reference proteome</keyword>
<keyword evidence="4" id="KW-0547">Nucleotide-binding</keyword>
<dbReference type="HAMAP" id="MF_01571">
    <property type="entry name" value="Pro_tRNA_synth_type3"/>
    <property type="match status" value="1"/>
</dbReference>
<dbReference type="InterPro" id="IPR033721">
    <property type="entry name" value="ProRS_core_arch_euk"/>
</dbReference>
<dbReference type="InterPro" id="IPR006195">
    <property type="entry name" value="aa-tRNA-synth_II"/>
</dbReference>
<feature type="domain" description="Aminoacyl-transfer RNA synthetases class-II family profile" evidence="10">
    <location>
        <begin position="267"/>
        <end position="513"/>
    </location>
</feature>
<dbReference type="AlphaFoldDB" id="A0A8H5LH53"/>
<evidence type="ECO:0000313" key="12">
    <source>
        <dbReference type="Proteomes" id="UP000559256"/>
    </source>
</evidence>
<dbReference type="SUPFAM" id="SSF64586">
    <property type="entry name" value="C-terminal domain of ProRS"/>
    <property type="match status" value="1"/>
</dbReference>
<dbReference type="CDD" id="cd00862">
    <property type="entry name" value="ProRS_anticodon_zinc"/>
    <property type="match status" value="1"/>
</dbReference>
<dbReference type="PANTHER" id="PTHR43382">
    <property type="entry name" value="PROLYL-TRNA SYNTHETASE"/>
    <property type="match status" value="1"/>
</dbReference>
<dbReference type="SUPFAM" id="SSF55826">
    <property type="entry name" value="YbaK/ProRS associated domain"/>
    <property type="match status" value="1"/>
</dbReference>
<organism evidence="11 12">
    <name type="scientific">Tetrapyrgos nigripes</name>
    <dbReference type="NCBI Taxonomy" id="182062"/>
    <lineage>
        <taxon>Eukaryota</taxon>
        <taxon>Fungi</taxon>
        <taxon>Dikarya</taxon>
        <taxon>Basidiomycota</taxon>
        <taxon>Agaricomycotina</taxon>
        <taxon>Agaricomycetes</taxon>
        <taxon>Agaricomycetidae</taxon>
        <taxon>Agaricales</taxon>
        <taxon>Marasmiineae</taxon>
        <taxon>Marasmiaceae</taxon>
        <taxon>Tetrapyrgos</taxon>
    </lineage>
</organism>
<evidence type="ECO:0000256" key="6">
    <source>
        <dbReference type="ARBA" id="ARBA00022917"/>
    </source>
</evidence>
<dbReference type="EC" id="6.1.1.15" evidence="2"/>
<dbReference type="SMART" id="SM00946">
    <property type="entry name" value="ProRS-C_1"/>
    <property type="match status" value="1"/>
</dbReference>
<evidence type="ECO:0000256" key="2">
    <source>
        <dbReference type="ARBA" id="ARBA00012831"/>
    </source>
</evidence>
<protein>
    <recommendedName>
        <fullName evidence="2">proline--tRNA ligase</fullName>
        <ecNumber evidence="2">6.1.1.15</ecNumber>
    </recommendedName>
    <alternativeName>
        <fullName evidence="8">Prolyl-tRNA synthetase</fullName>
    </alternativeName>
</protein>
<dbReference type="Pfam" id="PF04073">
    <property type="entry name" value="tRNA_edit"/>
    <property type="match status" value="1"/>
</dbReference>
<dbReference type="Pfam" id="PF09180">
    <property type="entry name" value="ProRS-C_1"/>
    <property type="match status" value="1"/>
</dbReference>
<keyword evidence="3" id="KW-0436">Ligase</keyword>
<keyword evidence="7" id="KW-0030">Aminoacyl-tRNA synthetase</keyword>
<name>A0A8H5LH53_9AGAR</name>